<comment type="caution">
    <text evidence="1">The sequence shown here is derived from an EMBL/GenBank/DDBJ whole genome shotgun (WGS) entry which is preliminary data.</text>
</comment>
<gene>
    <name evidence="1" type="ORF">PENTCL1PPCAC_5155</name>
</gene>
<sequence length="93" mass="9935">LSFDQTMISSASCPTCNAFFGYIAASMTIYCQKPDETFFQATDTFVGNLTCIGTTWQTDQGVIVPSPVLLYCGPSTAATTTSKPNLPHIMPIG</sequence>
<evidence type="ECO:0008006" key="3">
    <source>
        <dbReference type="Google" id="ProtNLM"/>
    </source>
</evidence>
<name>A0AAV5SSD7_9BILA</name>
<dbReference type="Proteomes" id="UP001432027">
    <property type="component" value="Unassembled WGS sequence"/>
</dbReference>
<proteinExistence type="predicted"/>
<dbReference type="AlphaFoldDB" id="A0AAV5SSD7"/>
<protein>
    <recommendedName>
        <fullName evidence="3">C6 domain-containing protein</fullName>
    </recommendedName>
</protein>
<accession>A0AAV5SSD7</accession>
<dbReference type="EMBL" id="BTSX01000002">
    <property type="protein sequence ID" value="GMS82980.1"/>
    <property type="molecule type" value="Genomic_DNA"/>
</dbReference>
<evidence type="ECO:0000313" key="2">
    <source>
        <dbReference type="Proteomes" id="UP001432027"/>
    </source>
</evidence>
<evidence type="ECO:0000313" key="1">
    <source>
        <dbReference type="EMBL" id="GMS82980.1"/>
    </source>
</evidence>
<feature type="non-terminal residue" evidence="1">
    <location>
        <position position="1"/>
    </location>
</feature>
<reference evidence="1" key="1">
    <citation type="submission" date="2023-10" db="EMBL/GenBank/DDBJ databases">
        <title>Genome assembly of Pristionchus species.</title>
        <authorList>
            <person name="Yoshida K."/>
            <person name="Sommer R.J."/>
        </authorList>
    </citation>
    <scope>NUCLEOTIDE SEQUENCE</scope>
    <source>
        <strain evidence="1">RS0144</strain>
    </source>
</reference>
<organism evidence="1 2">
    <name type="scientific">Pristionchus entomophagus</name>
    <dbReference type="NCBI Taxonomy" id="358040"/>
    <lineage>
        <taxon>Eukaryota</taxon>
        <taxon>Metazoa</taxon>
        <taxon>Ecdysozoa</taxon>
        <taxon>Nematoda</taxon>
        <taxon>Chromadorea</taxon>
        <taxon>Rhabditida</taxon>
        <taxon>Rhabditina</taxon>
        <taxon>Diplogasteromorpha</taxon>
        <taxon>Diplogasteroidea</taxon>
        <taxon>Neodiplogasteridae</taxon>
        <taxon>Pristionchus</taxon>
    </lineage>
</organism>
<keyword evidence="2" id="KW-1185">Reference proteome</keyword>
<feature type="non-terminal residue" evidence="1">
    <location>
        <position position="93"/>
    </location>
</feature>